<dbReference type="EMBL" id="KZ825438">
    <property type="protein sequence ID" value="RAH39708.1"/>
    <property type="molecule type" value="Genomic_DNA"/>
</dbReference>
<proteinExistence type="predicted"/>
<organism evidence="1 2">
    <name type="scientific">Aspergillus brunneoviolaceus CBS 621.78</name>
    <dbReference type="NCBI Taxonomy" id="1450534"/>
    <lineage>
        <taxon>Eukaryota</taxon>
        <taxon>Fungi</taxon>
        <taxon>Dikarya</taxon>
        <taxon>Ascomycota</taxon>
        <taxon>Pezizomycotina</taxon>
        <taxon>Eurotiomycetes</taxon>
        <taxon>Eurotiomycetidae</taxon>
        <taxon>Eurotiales</taxon>
        <taxon>Aspergillaceae</taxon>
        <taxon>Aspergillus</taxon>
        <taxon>Aspergillus subgen. Circumdati</taxon>
    </lineage>
</organism>
<protein>
    <submittedName>
        <fullName evidence="1">Uncharacterized protein</fullName>
    </submittedName>
</protein>
<keyword evidence="2" id="KW-1185">Reference proteome</keyword>
<reference evidence="1" key="1">
    <citation type="submission" date="2018-02" db="EMBL/GenBank/DDBJ databases">
        <title>The genomes of Aspergillus section Nigri reveals drivers in fungal speciation.</title>
        <authorList>
            <consortium name="DOE Joint Genome Institute"/>
            <person name="Vesth T.C."/>
            <person name="Nybo J."/>
            <person name="Theobald S."/>
            <person name="Brandl J."/>
            <person name="Frisvad J.C."/>
            <person name="Nielsen K.F."/>
            <person name="Lyhne E.K."/>
            <person name="Kogle M.E."/>
            <person name="Kuo A."/>
            <person name="Riley R."/>
            <person name="Clum A."/>
            <person name="Nolan M."/>
            <person name="Lipzen A."/>
            <person name="Salamov A."/>
            <person name="Henrissat B."/>
            <person name="Wiebenga A."/>
            <person name="De vries R.P."/>
            <person name="Grigoriev I.V."/>
            <person name="Mortensen U.H."/>
            <person name="Andersen M.R."/>
            <person name="Baker S.E."/>
        </authorList>
    </citation>
    <scope>NUCLEOTIDE SEQUENCE</scope>
    <source>
        <strain evidence="1">CBS 621.78</strain>
    </source>
</reference>
<dbReference type="Proteomes" id="UP000249057">
    <property type="component" value="Unassembled WGS sequence"/>
</dbReference>
<accession>A0ACD1FRV7</accession>
<gene>
    <name evidence="1" type="ORF">BO95DRAFT_41682</name>
</gene>
<evidence type="ECO:0000313" key="2">
    <source>
        <dbReference type="Proteomes" id="UP000249057"/>
    </source>
</evidence>
<evidence type="ECO:0000313" key="1">
    <source>
        <dbReference type="EMBL" id="RAH39708.1"/>
    </source>
</evidence>
<sequence length="682" mass="76029">MSQSFAVFDDILPACDLCHSKKIRCNRQRNCSNCVDVGVECQRLRRGRTSRKRSFTSATGPAETILRLERPVTQPQGARQINLGASLETRSEEKRPSKQPRADMPGEHDQTSRGDLNSPAGTDSSNYHAVQARSIIEVVLDDCRHISHEQQSVLKAALDLVSQMADAAPVESSTSAEEGFSVDPSIAVPEAPPQELIFMLLPGSTSREGYQWPDHISEESFERMAAEVLDENCEGQVFHRLCVCIYVKAIFHFFNLARSTSSSTLKRRLFQSASTYIAAAVQSIHKLDILAPPSLLFIQALLSSALLMQHLGRVNQCWILNSYCARQITALGYHRTQDSPSPSAVQKDIHNALLWCFFLDKSLSSLMGRPTSLPDLLVPPTDLVGFDSSLPYGSLFRTCLEIAQIQGELLSIPAHEKRKSNRQIMEVIDSLETRMRRLLPDLQGNRSSTHRPIELDWIGADFCYYAVLVEIYRTRLRCSFSPMVHKETLLCARRSLEAFQYLQQHHAEMPGFNDPYPSFLTWTLLFYPLSPFFVLFCNIIGSLDRSDYDLVQSIVKTLSQSKHDPHLQKLLDLLTSLARLCEPLFQTNDAGDEAVSQGVAAGISPVRIPSTPAVARAATNGGMETGHTSTQEGFLAHGMNQEASGILDPGNSASSDWLMWQLFNTQMPLGWMNPEFAAYGFN</sequence>
<name>A0ACD1FRV7_9EURO</name>